<feature type="compositionally biased region" description="Low complexity" evidence="1">
    <location>
        <begin position="163"/>
        <end position="175"/>
    </location>
</feature>
<dbReference type="AlphaFoldDB" id="A0A9P8N0S8"/>
<feature type="chain" id="PRO_5040334420" evidence="2">
    <location>
        <begin position="20"/>
        <end position="211"/>
    </location>
</feature>
<evidence type="ECO:0000313" key="3">
    <source>
        <dbReference type="EMBL" id="KAH0963851.1"/>
    </source>
</evidence>
<organism evidence="3 4">
    <name type="scientific">Hirsutella rhossiliensis</name>
    <dbReference type="NCBI Taxonomy" id="111463"/>
    <lineage>
        <taxon>Eukaryota</taxon>
        <taxon>Fungi</taxon>
        <taxon>Dikarya</taxon>
        <taxon>Ascomycota</taxon>
        <taxon>Pezizomycotina</taxon>
        <taxon>Sordariomycetes</taxon>
        <taxon>Hypocreomycetidae</taxon>
        <taxon>Hypocreales</taxon>
        <taxon>Ophiocordycipitaceae</taxon>
        <taxon>Hirsutella</taxon>
    </lineage>
</organism>
<comment type="caution">
    <text evidence="3">The sequence shown here is derived from an EMBL/GenBank/DDBJ whole genome shotgun (WGS) entry which is preliminary data.</text>
</comment>
<evidence type="ECO:0000256" key="1">
    <source>
        <dbReference type="SAM" id="MobiDB-lite"/>
    </source>
</evidence>
<gene>
    <name evidence="3" type="ORF">HRG_04279</name>
</gene>
<accession>A0A9P8N0S8</accession>
<feature type="region of interest" description="Disordered" evidence="1">
    <location>
        <begin position="91"/>
        <end position="211"/>
    </location>
</feature>
<keyword evidence="4" id="KW-1185">Reference proteome</keyword>
<dbReference type="Proteomes" id="UP000824596">
    <property type="component" value="Unassembled WGS sequence"/>
</dbReference>
<dbReference type="OrthoDB" id="10601656at2759"/>
<protein>
    <submittedName>
        <fullName evidence="3">Uncharacterized protein</fullName>
    </submittedName>
</protein>
<keyword evidence="2" id="KW-0732">Signal</keyword>
<sequence>MKVSLSTAVLAALAGSVLAAPSEAAAQRQANVEVSQAGAGATVNLAQADAQELLRIAIRLNEQLMESQQPHHAKRPRKESVFKAISRNGERKLQRLFGGRQPETSQGIVEGNERQSISQRDGQGLIPDLLNGLLGGGEKPEPNYKPKPKYKLKPKYPMPPSPTTTAGSTSTGRARPYGAKPYKHNKDLKYRREFTRAGFKNNTGVRPNNGA</sequence>
<dbReference type="EMBL" id="JAIZPD010000004">
    <property type="protein sequence ID" value="KAH0963851.1"/>
    <property type="molecule type" value="Genomic_DNA"/>
</dbReference>
<proteinExistence type="predicted"/>
<name>A0A9P8N0S8_9HYPO</name>
<feature type="compositionally biased region" description="Polar residues" evidence="1">
    <location>
        <begin position="200"/>
        <end position="211"/>
    </location>
</feature>
<feature type="signal peptide" evidence="2">
    <location>
        <begin position="1"/>
        <end position="19"/>
    </location>
</feature>
<evidence type="ECO:0000256" key="2">
    <source>
        <dbReference type="SAM" id="SignalP"/>
    </source>
</evidence>
<feature type="compositionally biased region" description="Basic and acidic residues" evidence="1">
    <location>
        <begin position="184"/>
        <end position="195"/>
    </location>
</feature>
<reference evidence="3" key="1">
    <citation type="submission" date="2021-09" db="EMBL/GenBank/DDBJ databases">
        <title>A high-quality genome of the endoparasitic fungus Hirsutella rhossiliensis with a comparison of Hirsutella genomes reveals transposable elements contributing to genome size variation.</title>
        <authorList>
            <person name="Lin R."/>
            <person name="Jiao Y."/>
            <person name="Sun X."/>
            <person name="Ling J."/>
            <person name="Xie B."/>
            <person name="Cheng X."/>
        </authorList>
    </citation>
    <scope>NUCLEOTIDE SEQUENCE</scope>
    <source>
        <strain evidence="3">HR02</strain>
    </source>
</reference>
<evidence type="ECO:0000313" key="4">
    <source>
        <dbReference type="Proteomes" id="UP000824596"/>
    </source>
</evidence>
<dbReference type="GeneID" id="68353408"/>
<dbReference type="RefSeq" id="XP_044721364.1">
    <property type="nucleotide sequence ID" value="XM_044862750.1"/>
</dbReference>